<dbReference type="Pfam" id="PF00501">
    <property type="entry name" value="AMP-binding"/>
    <property type="match status" value="1"/>
</dbReference>
<dbReference type="EMBL" id="JAGGLQ010000029">
    <property type="protein sequence ID" value="MBP2041757.1"/>
    <property type="molecule type" value="Genomic_DNA"/>
</dbReference>
<dbReference type="Pfam" id="PF00668">
    <property type="entry name" value="Condensation"/>
    <property type="match status" value="1"/>
</dbReference>
<evidence type="ECO:0008006" key="5">
    <source>
        <dbReference type="Google" id="ProtNLM"/>
    </source>
</evidence>
<evidence type="ECO:0000313" key="3">
    <source>
        <dbReference type="EMBL" id="MBP2041757.1"/>
    </source>
</evidence>
<protein>
    <recommendedName>
        <fullName evidence="5">AMP-binding enzyme</fullName>
    </recommendedName>
</protein>
<evidence type="ECO:0000313" key="4">
    <source>
        <dbReference type="Proteomes" id="UP001519310"/>
    </source>
</evidence>
<evidence type="ECO:0000259" key="1">
    <source>
        <dbReference type="Pfam" id="PF00501"/>
    </source>
</evidence>
<feature type="domain" description="Condensation" evidence="2">
    <location>
        <begin position="2"/>
        <end position="455"/>
    </location>
</feature>
<proteinExistence type="predicted"/>
<dbReference type="Gene3D" id="3.30.559.30">
    <property type="entry name" value="Nonribosomal peptide synthetase, condensation domain"/>
    <property type="match status" value="1"/>
</dbReference>
<feature type="domain" description="AMP-dependent synthetase/ligase" evidence="1">
    <location>
        <begin position="475"/>
        <end position="534"/>
    </location>
</feature>
<comment type="caution">
    <text evidence="3">The sequence shown here is derived from an EMBL/GenBank/DDBJ whole genome shotgun (WGS) entry which is preliminary data.</text>
</comment>
<feature type="non-terminal residue" evidence="3">
    <location>
        <position position="534"/>
    </location>
</feature>
<keyword evidence="4" id="KW-1185">Reference proteome</keyword>
<reference evidence="3 4" key="1">
    <citation type="submission" date="2021-03" db="EMBL/GenBank/DDBJ databases">
        <title>Genomic Encyclopedia of Type Strains, Phase IV (KMG-IV): sequencing the most valuable type-strain genomes for metagenomic binning, comparative biology and taxonomic classification.</title>
        <authorList>
            <person name="Goeker M."/>
        </authorList>
    </citation>
    <scope>NUCLEOTIDE SEQUENCE [LARGE SCALE GENOMIC DNA]</scope>
    <source>
        <strain evidence="3 4">DSM 40526</strain>
    </source>
</reference>
<gene>
    <name evidence="3" type="ORF">J2Z77_007619</name>
</gene>
<dbReference type="PANTHER" id="PTHR45398">
    <property type="match status" value="1"/>
</dbReference>
<dbReference type="SUPFAM" id="SSF52777">
    <property type="entry name" value="CoA-dependent acyltransferases"/>
    <property type="match status" value="2"/>
</dbReference>
<organism evidence="3 4">
    <name type="scientific">Streptomyces avidinii</name>
    <dbReference type="NCBI Taxonomy" id="1895"/>
    <lineage>
        <taxon>Bacteria</taxon>
        <taxon>Bacillati</taxon>
        <taxon>Actinomycetota</taxon>
        <taxon>Actinomycetes</taxon>
        <taxon>Kitasatosporales</taxon>
        <taxon>Streptomycetaceae</taxon>
        <taxon>Streptomyces</taxon>
    </lineage>
</organism>
<dbReference type="InterPro" id="IPR042099">
    <property type="entry name" value="ANL_N_sf"/>
</dbReference>
<dbReference type="InterPro" id="IPR001242">
    <property type="entry name" value="Condensation_dom"/>
</dbReference>
<dbReference type="SUPFAM" id="SSF56801">
    <property type="entry name" value="Acetyl-CoA synthetase-like"/>
    <property type="match status" value="1"/>
</dbReference>
<dbReference type="RefSeq" id="WP_209468469.1">
    <property type="nucleotide sequence ID" value="NZ_JAGGLQ010000029.1"/>
</dbReference>
<dbReference type="InterPro" id="IPR000873">
    <property type="entry name" value="AMP-dep_synth/lig_dom"/>
</dbReference>
<dbReference type="PANTHER" id="PTHR45398:SF1">
    <property type="entry name" value="ENZYME, PUTATIVE (JCVI)-RELATED"/>
    <property type="match status" value="1"/>
</dbReference>
<dbReference type="Proteomes" id="UP001519310">
    <property type="component" value="Unassembled WGS sequence"/>
</dbReference>
<name>A0ABS4LI37_STRAV</name>
<dbReference type="Gene3D" id="3.40.50.12780">
    <property type="entry name" value="N-terminal domain of ligase-like"/>
    <property type="match status" value="1"/>
</dbReference>
<accession>A0ABS4LI37</accession>
<sequence length="534" mass="57860">MFPLSFAQRRLWFLSQLEGPSATYNIPIARRLAGRIDGDALNTALRDVLGRHEVLRTVYPTVAGEPLQDILKLEDLDWSLTVTDVNPAELDVTVAELEAHTFDLATEVPIRASLLRTGPEEQVLVLVVHHIATDGWSMGPLLRDVTSAYTARAEGRAPEWEPLPVQYADYTLWQRELLGDEQDPDSLMARQIAYWRANLTGAPEELSLPFDHTRPAIASHRGHGVPLEIPAAVHARLAEVARAEDATVFMVLQAALAVVLSRLGAGTDIPIGTAVAGRTDVALDDVIGFFVNTLVLRADLSGDPTFKELLARVRQTGWAALAQQDVPFEKLVEELAPTRSLARHPLVQVMLTVHNNERIVLERSGAESEGSAADAVVDVRAAKFDLELDFVELFDQGGAPAGLQGSVTASVDLFGRDTVARLATQVRRALELLVAEPETRLSGVDLLDAAERRQVLVDWNDTAVEVGSSSLPGLFEAQVGRTPGAVAVVFEGVEHSYAELDGRANRLARLLVSRGVGAESVVGVALERGVDMVV</sequence>
<dbReference type="CDD" id="cd19540">
    <property type="entry name" value="LCL_NRPS-like"/>
    <property type="match status" value="1"/>
</dbReference>
<evidence type="ECO:0000259" key="2">
    <source>
        <dbReference type="Pfam" id="PF00668"/>
    </source>
</evidence>
<dbReference type="Gene3D" id="3.30.559.10">
    <property type="entry name" value="Chloramphenicol acetyltransferase-like domain"/>
    <property type="match status" value="1"/>
</dbReference>
<dbReference type="InterPro" id="IPR023213">
    <property type="entry name" value="CAT-like_dom_sf"/>
</dbReference>